<protein>
    <submittedName>
        <fullName evidence="8">ATP-dependent 6-phosphofructokinase isozyme 2</fullName>
        <ecNumber evidence="8">2.7.1.11</ecNumber>
    </submittedName>
</protein>
<evidence type="ECO:0000313" key="9">
    <source>
        <dbReference type="Proteomes" id="UP000662618"/>
    </source>
</evidence>
<evidence type="ECO:0000256" key="3">
    <source>
        <dbReference type="ARBA" id="ARBA00022741"/>
    </source>
</evidence>
<dbReference type="FunFam" id="3.40.1190.20:FF:000001">
    <property type="entry name" value="Phosphofructokinase"/>
    <property type="match status" value="1"/>
</dbReference>
<accession>A0A9N8MIA0</accession>
<dbReference type="InterPro" id="IPR029056">
    <property type="entry name" value="Ribokinase-like"/>
</dbReference>
<dbReference type="EMBL" id="CAJIMS010000001">
    <property type="protein sequence ID" value="CAD7813200.1"/>
    <property type="molecule type" value="Genomic_DNA"/>
</dbReference>
<comment type="caution">
    <text evidence="8">The sequence shown here is derived from an EMBL/GenBank/DDBJ whole genome shotgun (WGS) entry which is preliminary data.</text>
</comment>
<organism evidence="8 9">
    <name type="scientific">Chryseobacterium aquaeductus</name>
    <dbReference type="NCBI Taxonomy" id="2675056"/>
    <lineage>
        <taxon>Bacteria</taxon>
        <taxon>Pseudomonadati</taxon>
        <taxon>Bacteroidota</taxon>
        <taxon>Flavobacteriia</taxon>
        <taxon>Flavobacteriales</taxon>
        <taxon>Weeksellaceae</taxon>
        <taxon>Chryseobacterium group</taxon>
        <taxon>Chryseobacterium</taxon>
    </lineage>
</organism>
<dbReference type="PANTHER" id="PTHR46566:SF2">
    <property type="entry name" value="ATP-DEPENDENT 6-PHOSPHOFRUCTOKINASE ISOZYME 2"/>
    <property type="match status" value="1"/>
</dbReference>
<dbReference type="Gene3D" id="3.40.1190.20">
    <property type="match status" value="1"/>
</dbReference>
<dbReference type="GO" id="GO:0005524">
    <property type="term" value="F:ATP binding"/>
    <property type="evidence" value="ECO:0007669"/>
    <property type="project" value="UniProtKB-KW"/>
</dbReference>
<dbReference type="PROSITE" id="PS00584">
    <property type="entry name" value="PFKB_KINASES_2"/>
    <property type="match status" value="1"/>
</dbReference>
<keyword evidence="4" id="KW-0418">Kinase</keyword>
<dbReference type="PROSITE" id="PS00583">
    <property type="entry name" value="PFKB_KINASES_1"/>
    <property type="match status" value="1"/>
</dbReference>
<dbReference type="CDD" id="cd01164">
    <property type="entry name" value="FruK_PfkB_like"/>
    <property type="match status" value="1"/>
</dbReference>
<keyword evidence="3" id="KW-0547">Nucleotide-binding</keyword>
<evidence type="ECO:0000256" key="1">
    <source>
        <dbReference type="ARBA" id="ARBA00010688"/>
    </source>
</evidence>
<dbReference type="EC" id="2.7.1.11" evidence="8"/>
<evidence type="ECO:0000313" key="8">
    <source>
        <dbReference type="EMBL" id="CAD7813200.1"/>
    </source>
</evidence>
<evidence type="ECO:0000256" key="6">
    <source>
        <dbReference type="PIRNR" id="PIRNR000535"/>
    </source>
</evidence>
<keyword evidence="9" id="KW-1185">Reference proteome</keyword>
<evidence type="ECO:0000256" key="5">
    <source>
        <dbReference type="ARBA" id="ARBA00022840"/>
    </source>
</evidence>
<dbReference type="InterPro" id="IPR017583">
    <property type="entry name" value="Tagatose/fructose_Pkinase"/>
</dbReference>
<dbReference type="NCBIfam" id="TIGR03168">
    <property type="entry name" value="1-PFK"/>
    <property type="match status" value="1"/>
</dbReference>
<dbReference type="Proteomes" id="UP000662618">
    <property type="component" value="Unassembled WGS sequence"/>
</dbReference>
<dbReference type="PIRSF" id="PIRSF000535">
    <property type="entry name" value="1PFK/6PFK/LacC"/>
    <property type="match status" value="1"/>
</dbReference>
<proteinExistence type="inferred from homology"/>
<name>A0A9N8MIA0_9FLAO</name>
<keyword evidence="2 6" id="KW-0808">Transferase</keyword>
<dbReference type="InterPro" id="IPR011611">
    <property type="entry name" value="PfkB_dom"/>
</dbReference>
<dbReference type="PANTHER" id="PTHR46566">
    <property type="entry name" value="1-PHOSPHOFRUCTOKINASE-RELATED"/>
    <property type="match status" value="1"/>
</dbReference>
<evidence type="ECO:0000256" key="2">
    <source>
        <dbReference type="ARBA" id="ARBA00022679"/>
    </source>
</evidence>
<comment type="similarity">
    <text evidence="1">Belongs to the carbohydrate kinase PfkB family.</text>
</comment>
<dbReference type="InterPro" id="IPR002173">
    <property type="entry name" value="Carboh/pur_kinase_PfkB_CS"/>
</dbReference>
<sequence length="311" mass="33625">MTSSVLTITLNPSVDKSSSVERIVPEQKLRCESPVYEPGGGGINISRALKRLGADAETLFLSGGRTGAMLEDLLLKENLKIEAFPVMEETRENFIVVDSSNQQQYRFGMEGNPVSDQEQTDFLKFLEEIKTVPEIVVISGSLPPNISTNYLKKIISNFKNKGCKIIVDTSGEALQAAAEESVFLLKPNLGELAALTGNKDLDNVSVQDAAYELISSKKAEVVVVSMGSKGAFLCSENEKIWVQAPLIKVRSTVGAGDSMVAGMVSVLMKKGSYKEMLQMGVACGSATTMATGTGLFKKENVDYLYRLISAE</sequence>
<dbReference type="SUPFAM" id="SSF53613">
    <property type="entry name" value="Ribokinase-like"/>
    <property type="match status" value="1"/>
</dbReference>
<feature type="domain" description="Carbohydrate kinase PfkB" evidence="7">
    <location>
        <begin position="20"/>
        <end position="295"/>
    </location>
</feature>
<dbReference type="RefSeq" id="WP_162088867.1">
    <property type="nucleotide sequence ID" value="NZ_CAJIMS010000001.1"/>
</dbReference>
<keyword evidence="5" id="KW-0067">ATP-binding</keyword>
<dbReference type="GO" id="GO:0003872">
    <property type="term" value="F:6-phosphofructokinase activity"/>
    <property type="evidence" value="ECO:0007669"/>
    <property type="project" value="UniProtKB-EC"/>
</dbReference>
<gene>
    <name evidence="8" type="primary">pfkB</name>
    <name evidence="8" type="ORF">CHRY9390_02623</name>
</gene>
<evidence type="ECO:0000259" key="7">
    <source>
        <dbReference type="Pfam" id="PF00294"/>
    </source>
</evidence>
<reference evidence="8" key="1">
    <citation type="submission" date="2020-12" db="EMBL/GenBank/DDBJ databases">
        <authorList>
            <person name="Rodrigo-Torres L."/>
            <person name="Arahal R. D."/>
            <person name="Lucena T."/>
        </authorList>
    </citation>
    <scope>NUCLEOTIDE SEQUENCE</scope>
    <source>
        <strain evidence="8">CECT 9390</strain>
    </source>
</reference>
<dbReference type="GO" id="GO:0005829">
    <property type="term" value="C:cytosol"/>
    <property type="evidence" value="ECO:0007669"/>
    <property type="project" value="TreeGrafter"/>
</dbReference>
<dbReference type="AlphaFoldDB" id="A0A9N8MIA0"/>
<dbReference type="Pfam" id="PF00294">
    <property type="entry name" value="PfkB"/>
    <property type="match status" value="1"/>
</dbReference>
<evidence type="ECO:0000256" key="4">
    <source>
        <dbReference type="ARBA" id="ARBA00022777"/>
    </source>
</evidence>